<dbReference type="PANTHER" id="PTHR30429">
    <property type="entry name" value="D-METHIONINE-BINDING LIPOPROTEIN METQ"/>
    <property type="match status" value="1"/>
</dbReference>
<sequence length="136" mass="14704">MNKSVARGIALALLSATSFYASADAHLIRVGFNPGPYKEQFEKGVAPYLLSKGYKIEYKDFSDGIQVNDAVARGDIEANIMQHPVYLKAINERLGIDNVGIVQVPTPADGAVWWETDHPGDPGGGHRRVGTKPAVK</sequence>
<dbReference type="SUPFAM" id="SSF53850">
    <property type="entry name" value="Periplasmic binding protein-like II"/>
    <property type="match status" value="1"/>
</dbReference>
<feature type="compositionally biased region" description="Basic residues" evidence="7">
    <location>
        <begin position="125"/>
        <end position="136"/>
    </location>
</feature>
<evidence type="ECO:0000256" key="8">
    <source>
        <dbReference type="SAM" id="SignalP"/>
    </source>
</evidence>
<keyword evidence="5" id="KW-0564">Palmitate</keyword>
<protein>
    <submittedName>
        <fullName evidence="9">Methionine ABC transporter substrate-binding protein</fullName>
    </submittedName>
</protein>
<evidence type="ECO:0000256" key="1">
    <source>
        <dbReference type="ARBA" id="ARBA00004635"/>
    </source>
</evidence>
<dbReference type="EMBL" id="UASN01000008">
    <property type="protein sequence ID" value="SPX53221.1"/>
    <property type="molecule type" value="Genomic_DNA"/>
</dbReference>
<evidence type="ECO:0000256" key="3">
    <source>
        <dbReference type="ARBA" id="ARBA00022729"/>
    </source>
</evidence>
<evidence type="ECO:0000313" key="10">
    <source>
        <dbReference type="Proteomes" id="UP000251123"/>
    </source>
</evidence>
<comment type="similarity">
    <text evidence="2">Belongs to the NlpA lipoprotein family.</text>
</comment>
<dbReference type="GO" id="GO:0016020">
    <property type="term" value="C:membrane"/>
    <property type="evidence" value="ECO:0007669"/>
    <property type="project" value="UniProtKB-SubCell"/>
</dbReference>
<evidence type="ECO:0000256" key="5">
    <source>
        <dbReference type="ARBA" id="ARBA00023139"/>
    </source>
</evidence>
<gene>
    <name evidence="9" type="ORF">NCTC9601_00756</name>
</gene>
<dbReference type="InterPro" id="IPR004872">
    <property type="entry name" value="Lipoprotein_NlpA"/>
</dbReference>
<evidence type="ECO:0000256" key="2">
    <source>
        <dbReference type="ARBA" id="ARBA00008973"/>
    </source>
</evidence>
<evidence type="ECO:0000256" key="4">
    <source>
        <dbReference type="ARBA" id="ARBA00023136"/>
    </source>
</evidence>
<accession>A0A2X1SHG9</accession>
<comment type="subcellular location">
    <subcellularLocation>
        <location evidence="1">Membrane</location>
        <topology evidence="1">Lipid-anchor</topology>
    </subcellularLocation>
</comment>
<reference evidence="9 10" key="1">
    <citation type="submission" date="2018-06" db="EMBL/GenBank/DDBJ databases">
        <authorList>
            <consortium name="Pathogen Informatics"/>
            <person name="Doyle S."/>
        </authorList>
    </citation>
    <scope>NUCLEOTIDE SEQUENCE [LARGE SCALE GENOMIC DNA]</scope>
    <source>
        <strain evidence="9 10">NCTC9601</strain>
    </source>
</reference>
<feature type="region of interest" description="Disordered" evidence="7">
    <location>
        <begin position="116"/>
        <end position="136"/>
    </location>
</feature>
<name>A0A2X1SHG9_KLEPN</name>
<dbReference type="AlphaFoldDB" id="A0A2X1SHG9"/>
<keyword evidence="3 8" id="KW-0732">Signal</keyword>
<evidence type="ECO:0000313" key="9">
    <source>
        <dbReference type="EMBL" id="SPX53221.1"/>
    </source>
</evidence>
<organism evidence="9 10">
    <name type="scientific">Klebsiella pneumoniae</name>
    <dbReference type="NCBI Taxonomy" id="573"/>
    <lineage>
        <taxon>Bacteria</taxon>
        <taxon>Pseudomonadati</taxon>
        <taxon>Pseudomonadota</taxon>
        <taxon>Gammaproteobacteria</taxon>
        <taxon>Enterobacterales</taxon>
        <taxon>Enterobacteriaceae</taxon>
        <taxon>Klebsiella/Raoultella group</taxon>
        <taxon>Klebsiella</taxon>
        <taxon>Klebsiella pneumoniae complex</taxon>
    </lineage>
</organism>
<dbReference type="Pfam" id="PF03180">
    <property type="entry name" value="Lipoprotein_9"/>
    <property type="match status" value="1"/>
</dbReference>
<proteinExistence type="inferred from homology"/>
<keyword evidence="6" id="KW-0449">Lipoprotein</keyword>
<dbReference type="Gene3D" id="3.40.190.10">
    <property type="entry name" value="Periplasmic binding protein-like II"/>
    <property type="match status" value="1"/>
</dbReference>
<evidence type="ECO:0000256" key="7">
    <source>
        <dbReference type="SAM" id="MobiDB-lite"/>
    </source>
</evidence>
<feature type="signal peptide" evidence="8">
    <location>
        <begin position="1"/>
        <end position="23"/>
    </location>
</feature>
<evidence type="ECO:0000256" key="6">
    <source>
        <dbReference type="ARBA" id="ARBA00023288"/>
    </source>
</evidence>
<feature type="chain" id="PRO_5016061003" evidence="8">
    <location>
        <begin position="24"/>
        <end position="136"/>
    </location>
</feature>
<dbReference type="Proteomes" id="UP000251123">
    <property type="component" value="Unassembled WGS sequence"/>
</dbReference>
<keyword evidence="4" id="KW-0472">Membrane</keyword>
<dbReference type="PANTHER" id="PTHR30429:SF0">
    <property type="entry name" value="METHIONINE-BINDING LIPOPROTEIN METQ"/>
    <property type="match status" value="1"/>
</dbReference>